<evidence type="ECO:0000256" key="4">
    <source>
        <dbReference type="ARBA" id="ARBA00023014"/>
    </source>
</evidence>
<dbReference type="GO" id="GO:0005739">
    <property type="term" value="C:mitochondrion"/>
    <property type="evidence" value="ECO:0007669"/>
    <property type="project" value="TreeGrafter"/>
</dbReference>
<dbReference type="InterPro" id="IPR018967">
    <property type="entry name" value="FeS-contain_CDGSH-typ"/>
</dbReference>
<evidence type="ECO:0000313" key="7">
    <source>
        <dbReference type="EMBL" id="JAT26107.1"/>
    </source>
</evidence>
<gene>
    <name evidence="7" type="ORF">g.12631</name>
</gene>
<keyword evidence="2" id="KW-0479">Metal-binding</keyword>
<sequence>MTFSVKIISVSLSKQYWPTLISRFLVCDNRQYNTTKAHYNEREGGYNEIPKNILEGQTKTEKPTTFGLIYDTKPAKVHLKANKRYNWCCCGQSKKQPFCDGTHMNPFRRISLRPVKFMVEEEKEYILCNCKQTAHRPFCDGTHKREEIQQHIKS</sequence>
<protein>
    <recommendedName>
        <fullName evidence="6">Iron-binding zinc finger CDGSH type domain-containing protein</fullName>
    </recommendedName>
</protein>
<dbReference type="PANTHER" id="PTHR46491">
    <property type="entry name" value="CDGSH IRON SULFUR DOMAIN PROTEIN HOMOLOG"/>
    <property type="match status" value="1"/>
</dbReference>
<dbReference type="InterPro" id="IPR052950">
    <property type="entry name" value="CISD"/>
</dbReference>
<dbReference type="InterPro" id="IPR042216">
    <property type="entry name" value="MitoNEET_CISD"/>
</dbReference>
<feature type="domain" description="Iron-binding zinc finger CDGSH type" evidence="6">
    <location>
        <begin position="72"/>
        <end position="109"/>
    </location>
</feature>
<dbReference type="Gene3D" id="3.40.5.90">
    <property type="entry name" value="CDGSH iron-sulfur domain, mitoNEET-type"/>
    <property type="match status" value="2"/>
</dbReference>
<reference evidence="7" key="1">
    <citation type="submission" date="2015-11" db="EMBL/GenBank/DDBJ databases">
        <title>De novo transcriptome assembly of four potential Pierce s Disease insect vectors from Arizona vineyards.</title>
        <authorList>
            <person name="Tassone E.E."/>
        </authorList>
    </citation>
    <scope>NUCLEOTIDE SEQUENCE</scope>
</reference>
<name>A0A1B6LR38_9HEMI</name>
<keyword evidence="4" id="KW-0411">Iron-sulfur</keyword>
<feature type="domain" description="Iron-binding zinc finger CDGSH type" evidence="6">
    <location>
        <begin position="112"/>
        <end position="149"/>
    </location>
</feature>
<dbReference type="EMBL" id="GEBQ01013870">
    <property type="protein sequence ID" value="JAT26107.1"/>
    <property type="molecule type" value="Transcribed_RNA"/>
</dbReference>
<evidence type="ECO:0000256" key="1">
    <source>
        <dbReference type="ARBA" id="ARBA00022714"/>
    </source>
</evidence>
<dbReference type="AlphaFoldDB" id="A0A1B6LR38"/>
<dbReference type="GO" id="GO:0051537">
    <property type="term" value="F:2 iron, 2 sulfur cluster binding"/>
    <property type="evidence" value="ECO:0007669"/>
    <property type="project" value="UniProtKB-KW"/>
</dbReference>
<dbReference type="PANTHER" id="PTHR46491:SF3">
    <property type="entry name" value="CDGSH IRON-SULFUR DOMAIN-CONTAINING PROTEIN 3, MITOCHONDRIAL"/>
    <property type="match status" value="1"/>
</dbReference>
<evidence type="ECO:0000256" key="3">
    <source>
        <dbReference type="ARBA" id="ARBA00023004"/>
    </source>
</evidence>
<proteinExistence type="predicted"/>
<organism evidence="7">
    <name type="scientific">Graphocephala atropunctata</name>
    <dbReference type="NCBI Taxonomy" id="36148"/>
    <lineage>
        <taxon>Eukaryota</taxon>
        <taxon>Metazoa</taxon>
        <taxon>Ecdysozoa</taxon>
        <taxon>Arthropoda</taxon>
        <taxon>Hexapoda</taxon>
        <taxon>Insecta</taxon>
        <taxon>Pterygota</taxon>
        <taxon>Neoptera</taxon>
        <taxon>Paraneoptera</taxon>
        <taxon>Hemiptera</taxon>
        <taxon>Auchenorrhyncha</taxon>
        <taxon>Membracoidea</taxon>
        <taxon>Cicadellidae</taxon>
        <taxon>Cicadellinae</taxon>
        <taxon>Cicadellini</taxon>
        <taxon>Graphocephala</taxon>
    </lineage>
</organism>
<comment type="cofactor">
    <cofactor evidence="5">
        <name>[2Fe-2S] cluster</name>
        <dbReference type="ChEBI" id="CHEBI:190135"/>
    </cofactor>
</comment>
<keyword evidence="1" id="KW-0001">2Fe-2S</keyword>
<keyword evidence="3" id="KW-0408">Iron</keyword>
<evidence type="ECO:0000256" key="5">
    <source>
        <dbReference type="ARBA" id="ARBA00034078"/>
    </source>
</evidence>
<evidence type="ECO:0000259" key="6">
    <source>
        <dbReference type="SMART" id="SM00704"/>
    </source>
</evidence>
<dbReference type="SMART" id="SM00704">
    <property type="entry name" value="ZnF_CDGSH"/>
    <property type="match status" value="2"/>
</dbReference>
<evidence type="ECO:0000256" key="2">
    <source>
        <dbReference type="ARBA" id="ARBA00022723"/>
    </source>
</evidence>
<dbReference type="Pfam" id="PF09360">
    <property type="entry name" value="zf-CDGSH"/>
    <property type="match status" value="2"/>
</dbReference>
<accession>A0A1B6LR38</accession>
<dbReference type="GO" id="GO:0046872">
    <property type="term" value="F:metal ion binding"/>
    <property type="evidence" value="ECO:0007669"/>
    <property type="project" value="UniProtKB-KW"/>
</dbReference>